<dbReference type="Proteomes" id="UP000235598">
    <property type="component" value="Unassembled WGS sequence"/>
</dbReference>
<dbReference type="EMBL" id="PNHK01000648">
    <property type="protein sequence ID" value="PMC98965.1"/>
    <property type="molecule type" value="Genomic_DNA"/>
</dbReference>
<proteinExistence type="predicted"/>
<evidence type="ECO:0000313" key="1">
    <source>
        <dbReference type="EMBL" id="PMC98965.1"/>
    </source>
</evidence>
<comment type="caution">
    <text evidence="1">The sequence shown here is derived from an EMBL/GenBank/DDBJ whole genome shotgun (WGS) entry which is preliminary data.</text>
</comment>
<gene>
    <name evidence="1" type="ORF">CJ199_15510</name>
</gene>
<protein>
    <submittedName>
        <fullName evidence="1">MFS transporter</fullName>
    </submittedName>
</protein>
<evidence type="ECO:0000313" key="2">
    <source>
        <dbReference type="Proteomes" id="UP000235598"/>
    </source>
</evidence>
<dbReference type="AlphaFoldDB" id="A0A2N6VIA9"/>
<reference evidence="1 2" key="1">
    <citation type="submission" date="2017-09" db="EMBL/GenBank/DDBJ databases">
        <title>Bacterial strain isolated from the female urinary microbiota.</title>
        <authorList>
            <person name="Thomas-White K."/>
            <person name="Kumar N."/>
            <person name="Forster S."/>
            <person name="Putonti C."/>
            <person name="Lawley T."/>
            <person name="Wolfe A.J."/>
        </authorList>
    </citation>
    <scope>NUCLEOTIDE SEQUENCE [LARGE SCALE GENOMIC DNA]</scope>
    <source>
        <strain evidence="1 2">UMB1301</strain>
    </source>
</reference>
<accession>A0A2N6VIA9</accession>
<organism evidence="1 2">
    <name type="scientific">Brevibacterium paucivorans</name>
    <dbReference type="NCBI Taxonomy" id="170994"/>
    <lineage>
        <taxon>Bacteria</taxon>
        <taxon>Bacillati</taxon>
        <taxon>Actinomycetota</taxon>
        <taxon>Actinomycetes</taxon>
        <taxon>Micrococcales</taxon>
        <taxon>Brevibacteriaceae</taxon>
        <taxon>Brevibacterium</taxon>
    </lineage>
</organism>
<feature type="non-terminal residue" evidence="1">
    <location>
        <position position="1"/>
    </location>
</feature>
<name>A0A2N6VIA9_9MICO</name>
<sequence length="22" mass="2266">GFTISRAASSKGFRILSAVAPE</sequence>